<comment type="caution">
    <text evidence="12">Lacks conserved residue(s) required for the propagation of feature annotation.</text>
</comment>
<feature type="active site" description="S-methylcysteine intermediate" evidence="12">
    <location>
        <position position="334"/>
    </location>
</feature>
<keyword evidence="7 12" id="KW-0949">S-adenosyl-L-methionine</keyword>
<accession>A0A926EFT9</accession>
<comment type="function">
    <text evidence="12">Specifically methylates position 2 of adenine 2503 in 23S rRNA and position 2 of adenine 37 in tRNAs.</text>
</comment>
<comment type="cofactor">
    <cofactor evidence="12">
        <name>[4Fe-4S] cluster</name>
        <dbReference type="ChEBI" id="CHEBI:49883"/>
    </cofactor>
    <text evidence="12">Binds 1 [4Fe-4S] cluster. The cluster is coordinated with 3 cysteines and an exchangeable S-adenosyl-L-methionine.</text>
</comment>
<dbReference type="GO" id="GO:0046872">
    <property type="term" value="F:metal ion binding"/>
    <property type="evidence" value="ECO:0007669"/>
    <property type="project" value="UniProtKB-KW"/>
</dbReference>
<dbReference type="Pfam" id="PF21016">
    <property type="entry name" value="RlmN_N"/>
    <property type="match status" value="1"/>
</dbReference>
<keyword evidence="8 12" id="KW-0819">tRNA processing</keyword>
<evidence type="ECO:0000256" key="9">
    <source>
        <dbReference type="ARBA" id="ARBA00022723"/>
    </source>
</evidence>
<dbReference type="InterPro" id="IPR004383">
    <property type="entry name" value="rRNA_lsu_MTrfase_RlmN/Cfr"/>
</dbReference>
<keyword evidence="12" id="KW-1015">Disulfide bond</keyword>
<comment type="similarity">
    <text evidence="12">Belongs to the radical SAM superfamily. RlmN family.</text>
</comment>
<dbReference type="InterPro" id="IPR048641">
    <property type="entry name" value="RlmN_N"/>
</dbReference>
<protein>
    <recommendedName>
        <fullName evidence="12">Probable dual-specificity RNA methyltransferase RlmN</fullName>
        <ecNumber evidence="12">2.1.1.192</ecNumber>
    </recommendedName>
    <alternativeName>
        <fullName evidence="12">23S rRNA (adenine(2503)-C(2))-methyltransferase</fullName>
    </alternativeName>
    <alternativeName>
        <fullName evidence="12">23S rRNA m2A2503 methyltransferase</fullName>
    </alternativeName>
    <alternativeName>
        <fullName evidence="12">Ribosomal RNA large subunit methyltransferase N</fullName>
    </alternativeName>
    <alternativeName>
        <fullName evidence="12">tRNA (adenine(37)-C(2))-methyltransferase</fullName>
    </alternativeName>
    <alternativeName>
        <fullName evidence="12">tRNA m2A37 methyltransferase</fullName>
    </alternativeName>
</protein>
<reference evidence="14" key="1">
    <citation type="submission" date="2020-08" db="EMBL/GenBank/DDBJ databases">
        <title>Genome public.</title>
        <authorList>
            <person name="Liu C."/>
            <person name="Sun Q."/>
        </authorList>
    </citation>
    <scope>NUCLEOTIDE SEQUENCE</scope>
    <source>
        <strain evidence="14">NSJ-54</strain>
    </source>
</reference>
<dbReference type="SFLD" id="SFLDF00275">
    <property type="entry name" value="adenosine_C2_methyltransferase"/>
    <property type="match status" value="1"/>
</dbReference>
<dbReference type="PIRSF" id="PIRSF006004">
    <property type="entry name" value="CHP00048"/>
    <property type="match status" value="1"/>
</dbReference>
<dbReference type="InterPro" id="IPR027492">
    <property type="entry name" value="RNA_MTrfase_RlmN"/>
</dbReference>
<dbReference type="InterPro" id="IPR058240">
    <property type="entry name" value="rSAM_sf"/>
</dbReference>
<dbReference type="Proteomes" id="UP000660861">
    <property type="component" value="Unassembled WGS sequence"/>
</dbReference>
<comment type="catalytic activity">
    <reaction evidence="12">
        <text>adenosine(37) in tRNA + 2 reduced [2Fe-2S]-[ferredoxin] + 2 S-adenosyl-L-methionine = 2-methyladenosine(37) in tRNA + 5'-deoxyadenosine + L-methionine + 2 oxidized [2Fe-2S]-[ferredoxin] + S-adenosyl-L-homocysteine</text>
        <dbReference type="Rhea" id="RHEA:43332"/>
        <dbReference type="Rhea" id="RHEA-COMP:10000"/>
        <dbReference type="Rhea" id="RHEA-COMP:10001"/>
        <dbReference type="Rhea" id="RHEA-COMP:10162"/>
        <dbReference type="Rhea" id="RHEA-COMP:10485"/>
        <dbReference type="ChEBI" id="CHEBI:17319"/>
        <dbReference type="ChEBI" id="CHEBI:33737"/>
        <dbReference type="ChEBI" id="CHEBI:33738"/>
        <dbReference type="ChEBI" id="CHEBI:57844"/>
        <dbReference type="ChEBI" id="CHEBI:57856"/>
        <dbReference type="ChEBI" id="CHEBI:59789"/>
        <dbReference type="ChEBI" id="CHEBI:74411"/>
        <dbReference type="ChEBI" id="CHEBI:74497"/>
        <dbReference type="EC" id="2.1.1.192"/>
    </reaction>
</comment>
<evidence type="ECO:0000256" key="8">
    <source>
        <dbReference type="ARBA" id="ARBA00022694"/>
    </source>
</evidence>
<keyword evidence="2 12" id="KW-0004">4Fe-4S</keyword>
<feature type="binding site" evidence="12">
    <location>
        <begin position="160"/>
        <end position="161"/>
    </location>
    <ligand>
        <name>S-adenosyl-L-methionine</name>
        <dbReference type="ChEBI" id="CHEBI:59789"/>
    </ligand>
</feature>
<keyword evidence="5 12" id="KW-0489">Methyltransferase</keyword>
<dbReference type="AlphaFoldDB" id="A0A926EFT9"/>
<evidence type="ECO:0000256" key="1">
    <source>
        <dbReference type="ARBA" id="ARBA00004496"/>
    </source>
</evidence>
<organism evidence="14 15">
    <name type="scientific">Zongyangia hominis</name>
    <dbReference type="NCBI Taxonomy" id="2763677"/>
    <lineage>
        <taxon>Bacteria</taxon>
        <taxon>Bacillati</taxon>
        <taxon>Bacillota</taxon>
        <taxon>Clostridia</taxon>
        <taxon>Eubacteriales</taxon>
        <taxon>Oscillospiraceae</taxon>
        <taxon>Zongyangia</taxon>
    </lineage>
</organism>
<feature type="binding site" evidence="12">
    <location>
        <position position="120"/>
    </location>
    <ligand>
        <name>[4Fe-4S] cluster</name>
        <dbReference type="ChEBI" id="CHEBI:49883"/>
        <note>4Fe-4S-S-AdoMet</note>
    </ligand>
</feature>
<evidence type="ECO:0000256" key="12">
    <source>
        <dbReference type="HAMAP-Rule" id="MF_01849"/>
    </source>
</evidence>
<dbReference type="CDD" id="cd01335">
    <property type="entry name" value="Radical_SAM"/>
    <property type="match status" value="1"/>
</dbReference>
<evidence type="ECO:0000256" key="5">
    <source>
        <dbReference type="ARBA" id="ARBA00022603"/>
    </source>
</evidence>
<evidence type="ECO:0000256" key="6">
    <source>
        <dbReference type="ARBA" id="ARBA00022679"/>
    </source>
</evidence>
<feature type="binding site" evidence="12">
    <location>
        <position position="117"/>
    </location>
    <ligand>
        <name>[4Fe-4S] cluster</name>
        <dbReference type="ChEBI" id="CHEBI:49883"/>
        <note>4Fe-4S-S-AdoMet</note>
    </ligand>
</feature>
<sequence>MALADIKSLTLEEMTPLLLELGLKKFQAKEVYRWLHQKQVCSFEEMTNISKEMRQKLGEHFYINFLKITKKLVSSIDDTIKYLYELRDGQMVESVFMRYKHGNSLCISTQAGCRMGCKFCASTLMGLARNLTPAEMLDEIYTAQRDTGEKVDSVVLMGIGEPLDNFENVLKFLRILSGPDGMNMSLRHVSLSTCGIVPMIDALAKENLQLTLSISLHAPNNSIRNELMPVNHKWDIDALLAACDRYFSMTGRRISYEYALVGGVNDTPAAARELGKRLGGKNCHVNLIPVNAVKERGFTKGSKESIQQFARILAGYGVTTTVRRELGSDINAACGQLRRQQGQEGES</sequence>
<dbReference type="Gene3D" id="1.10.150.530">
    <property type="match status" value="1"/>
</dbReference>
<dbReference type="Gene3D" id="3.20.20.70">
    <property type="entry name" value="Aldolase class I"/>
    <property type="match status" value="1"/>
</dbReference>
<keyword evidence="15" id="KW-1185">Reference proteome</keyword>
<keyword evidence="9 12" id="KW-0479">Metal-binding</keyword>
<keyword evidence="11 12" id="KW-0411">Iron-sulfur</keyword>
<dbReference type="RefSeq" id="WP_262398006.1">
    <property type="nucleotide sequence ID" value="NZ_JACRTC010000006.1"/>
</dbReference>
<dbReference type="InterPro" id="IPR007197">
    <property type="entry name" value="rSAM"/>
</dbReference>
<dbReference type="GO" id="GO:0000049">
    <property type="term" value="F:tRNA binding"/>
    <property type="evidence" value="ECO:0007669"/>
    <property type="project" value="UniProtKB-UniRule"/>
</dbReference>
<proteinExistence type="inferred from homology"/>
<dbReference type="PANTHER" id="PTHR30544">
    <property type="entry name" value="23S RRNA METHYLTRANSFERASE"/>
    <property type="match status" value="1"/>
</dbReference>
<feature type="binding site" evidence="12">
    <location>
        <begin position="215"/>
        <end position="217"/>
    </location>
    <ligand>
        <name>S-adenosyl-L-methionine</name>
        <dbReference type="ChEBI" id="CHEBI:59789"/>
    </ligand>
</feature>
<feature type="binding site" evidence="12">
    <location>
        <position position="192"/>
    </location>
    <ligand>
        <name>S-adenosyl-L-methionine</name>
        <dbReference type="ChEBI" id="CHEBI:59789"/>
    </ligand>
</feature>
<dbReference type="GO" id="GO:0002935">
    <property type="term" value="F:tRNA (adenine(37)-C2)-methyltransferase activity"/>
    <property type="evidence" value="ECO:0007669"/>
    <property type="project" value="UniProtKB-UniRule"/>
</dbReference>
<dbReference type="PROSITE" id="PS51918">
    <property type="entry name" value="RADICAL_SAM"/>
    <property type="match status" value="1"/>
</dbReference>
<dbReference type="GO" id="GO:0051539">
    <property type="term" value="F:4 iron, 4 sulfur cluster binding"/>
    <property type="evidence" value="ECO:0007669"/>
    <property type="project" value="UniProtKB-UniRule"/>
</dbReference>
<feature type="binding site" evidence="12">
    <location>
        <position position="113"/>
    </location>
    <ligand>
        <name>[4Fe-4S] cluster</name>
        <dbReference type="ChEBI" id="CHEBI:49883"/>
        <note>4Fe-4S-S-AdoMet</note>
    </ligand>
</feature>
<dbReference type="FunFam" id="3.20.20.70:FF:000014">
    <property type="entry name" value="Probable dual-specificity RNA methyltransferase RlmN"/>
    <property type="match status" value="1"/>
</dbReference>
<comment type="miscellaneous">
    <text evidence="12">Reaction proceeds by a ping-pong mechanism involving intermediate methylation of a conserved cysteine residue.</text>
</comment>
<dbReference type="SFLD" id="SFLDG01062">
    <property type="entry name" value="methyltransferase_(Class_A)"/>
    <property type="match status" value="1"/>
</dbReference>
<comment type="catalytic activity">
    <reaction evidence="12">
        <text>adenosine(2503) in 23S rRNA + 2 reduced [2Fe-2S]-[ferredoxin] + 2 S-adenosyl-L-methionine = 2-methyladenosine(2503) in 23S rRNA + 5'-deoxyadenosine + L-methionine + 2 oxidized [2Fe-2S]-[ferredoxin] + S-adenosyl-L-homocysteine</text>
        <dbReference type="Rhea" id="RHEA:42916"/>
        <dbReference type="Rhea" id="RHEA-COMP:10000"/>
        <dbReference type="Rhea" id="RHEA-COMP:10001"/>
        <dbReference type="Rhea" id="RHEA-COMP:10152"/>
        <dbReference type="Rhea" id="RHEA-COMP:10282"/>
        <dbReference type="ChEBI" id="CHEBI:17319"/>
        <dbReference type="ChEBI" id="CHEBI:33737"/>
        <dbReference type="ChEBI" id="CHEBI:33738"/>
        <dbReference type="ChEBI" id="CHEBI:57844"/>
        <dbReference type="ChEBI" id="CHEBI:57856"/>
        <dbReference type="ChEBI" id="CHEBI:59789"/>
        <dbReference type="ChEBI" id="CHEBI:74411"/>
        <dbReference type="ChEBI" id="CHEBI:74497"/>
        <dbReference type="EC" id="2.1.1.192"/>
    </reaction>
</comment>
<dbReference type="EC" id="2.1.1.192" evidence="12"/>
<evidence type="ECO:0000313" key="15">
    <source>
        <dbReference type="Proteomes" id="UP000660861"/>
    </source>
</evidence>
<dbReference type="GO" id="GO:0070475">
    <property type="term" value="P:rRNA base methylation"/>
    <property type="evidence" value="ECO:0007669"/>
    <property type="project" value="UniProtKB-UniRule"/>
</dbReference>
<keyword evidence="10 12" id="KW-0408">Iron</keyword>
<evidence type="ECO:0000256" key="7">
    <source>
        <dbReference type="ARBA" id="ARBA00022691"/>
    </source>
</evidence>
<dbReference type="GO" id="GO:0030488">
    <property type="term" value="P:tRNA methylation"/>
    <property type="evidence" value="ECO:0007669"/>
    <property type="project" value="UniProtKB-UniRule"/>
</dbReference>
<gene>
    <name evidence="12 14" type="primary">rlmN</name>
    <name evidence="14" type="ORF">H8709_08740</name>
</gene>
<feature type="domain" description="Radical SAM core" evidence="13">
    <location>
        <begin position="99"/>
        <end position="329"/>
    </location>
</feature>
<dbReference type="GO" id="GO:0070040">
    <property type="term" value="F:rRNA (adenine(2503)-C2-)-methyltransferase activity"/>
    <property type="evidence" value="ECO:0007669"/>
    <property type="project" value="UniProtKB-UniRule"/>
</dbReference>
<dbReference type="PANTHER" id="PTHR30544:SF5">
    <property type="entry name" value="RADICAL SAM CORE DOMAIN-CONTAINING PROTEIN"/>
    <property type="match status" value="1"/>
</dbReference>
<keyword evidence="3 12" id="KW-0963">Cytoplasm</keyword>
<dbReference type="InterPro" id="IPR040072">
    <property type="entry name" value="Methyltransferase_A"/>
</dbReference>
<dbReference type="SUPFAM" id="SSF102114">
    <property type="entry name" value="Radical SAM enzymes"/>
    <property type="match status" value="1"/>
</dbReference>
<evidence type="ECO:0000313" key="14">
    <source>
        <dbReference type="EMBL" id="MBC8570912.1"/>
    </source>
</evidence>
<dbReference type="EMBL" id="JACRTC010000006">
    <property type="protein sequence ID" value="MBC8570912.1"/>
    <property type="molecule type" value="Genomic_DNA"/>
</dbReference>
<dbReference type="InterPro" id="IPR013785">
    <property type="entry name" value="Aldolase_TIM"/>
</dbReference>
<feature type="active site" description="Proton acceptor" evidence="12">
    <location>
        <position position="93"/>
    </location>
</feature>
<name>A0A926EFT9_9FIRM</name>
<keyword evidence="4 12" id="KW-0698">rRNA processing</keyword>
<evidence type="ECO:0000256" key="3">
    <source>
        <dbReference type="ARBA" id="ARBA00022490"/>
    </source>
</evidence>
<evidence type="ECO:0000256" key="2">
    <source>
        <dbReference type="ARBA" id="ARBA00022485"/>
    </source>
</evidence>
<evidence type="ECO:0000256" key="11">
    <source>
        <dbReference type="ARBA" id="ARBA00023014"/>
    </source>
</evidence>
<feature type="binding site" evidence="12">
    <location>
        <position position="291"/>
    </location>
    <ligand>
        <name>S-adenosyl-L-methionine</name>
        <dbReference type="ChEBI" id="CHEBI:59789"/>
    </ligand>
</feature>
<evidence type="ECO:0000256" key="4">
    <source>
        <dbReference type="ARBA" id="ARBA00022552"/>
    </source>
</evidence>
<dbReference type="NCBIfam" id="TIGR00048">
    <property type="entry name" value="rRNA_mod_RlmN"/>
    <property type="match status" value="1"/>
</dbReference>
<dbReference type="GO" id="GO:0005737">
    <property type="term" value="C:cytoplasm"/>
    <property type="evidence" value="ECO:0007669"/>
    <property type="project" value="UniProtKB-SubCell"/>
</dbReference>
<evidence type="ECO:0000256" key="10">
    <source>
        <dbReference type="ARBA" id="ARBA00023004"/>
    </source>
</evidence>
<dbReference type="GO" id="GO:0019843">
    <property type="term" value="F:rRNA binding"/>
    <property type="evidence" value="ECO:0007669"/>
    <property type="project" value="UniProtKB-UniRule"/>
</dbReference>
<dbReference type="HAMAP" id="MF_01849">
    <property type="entry name" value="RNA_methyltr_RlmN"/>
    <property type="match status" value="1"/>
</dbReference>
<keyword evidence="6 12" id="KW-0808">Transferase</keyword>
<comment type="caution">
    <text evidence="14">The sequence shown here is derived from an EMBL/GenBank/DDBJ whole genome shotgun (WGS) entry which is preliminary data.</text>
</comment>
<dbReference type="SFLD" id="SFLDS00029">
    <property type="entry name" value="Radical_SAM"/>
    <property type="match status" value="1"/>
</dbReference>
<comment type="subcellular location">
    <subcellularLocation>
        <location evidence="1 12">Cytoplasm</location>
    </subcellularLocation>
</comment>
<dbReference type="Pfam" id="PF04055">
    <property type="entry name" value="Radical_SAM"/>
    <property type="match status" value="1"/>
</dbReference>
<evidence type="ECO:0000259" key="13">
    <source>
        <dbReference type="PROSITE" id="PS51918"/>
    </source>
</evidence>